<reference evidence="7" key="1">
    <citation type="submission" date="2011-02" db="EMBL/GenBank/DDBJ databases">
        <title>The Genome Sequence of Capsaspora owczarzaki ATCC 30864.</title>
        <authorList>
            <person name="Russ C."/>
            <person name="Cuomo C."/>
            <person name="Burger G."/>
            <person name="Gray M.W."/>
            <person name="Holland P.W.H."/>
            <person name="King N."/>
            <person name="Lang F.B.F."/>
            <person name="Roger A.J."/>
            <person name="Ruiz-Trillo I."/>
            <person name="Young S.K."/>
            <person name="Zeng Q."/>
            <person name="Gargeya S."/>
            <person name="Alvarado L."/>
            <person name="Berlin A."/>
            <person name="Chapman S.B."/>
            <person name="Chen Z."/>
            <person name="Freedman E."/>
            <person name="Gellesch M."/>
            <person name="Goldberg J."/>
            <person name="Griggs A."/>
            <person name="Gujja S."/>
            <person name="Heilman E."/>
            <person name="Heiman D."/>
            <person name="Howarth C."/>
            <person name="Mehta T."/>
            <person name="Neiman D."/>
            <person name="Pearson M."/>
            <person name="Roberts A."/>
            <person name="Saif S."/>
            <person name="Shea T."/>
            <person name="Shenoy N."/>
            <person name="Sisk P."/>
            <person name="Stolte C."/>
            <person name="Sykes S."/>
            <person name="White J."/>
            <person name="Yandava C."/>
            <person name="Haas B."/>
            <person name="Nusbaum C."/>
            <person name="Birren B."/>
        </authorList>
    </citation>
    <scope>NUCLEOTIDE SEQUENCE</scope>
    <source>
        <strain evidence="7">ATCC 30864</strain>
    </source>
</reference>
<evidence type="ECO:0000313" key="7">
    <source>
        <dbReference type="Proteomes" id="UP000008743"/>
    </source>
</evidence>
<evidence type="ECO:0000256" key="2">
    <source>
        <dbReference type="ARBA" id="ARBA00022803"/>
    </source>
</evidence>
<name>A0A0D2VXA9_CAPO3</name>
<feature type="region of interest" description="Disordered" evidence="4">
    <location>
        <begin position="135"/>
        <end position="156"/>
    </location>
</feature>
<dbReference type="Gene3D" id="1.25.40.10">
    <property type="entry name" value="Tetratricopeptide repeat domain"/>
    <property type="match status" value="2"/>
</dbReference>
<evidence type="ECO:0000256" key="1">
    <source>
        <dbReference type="ARBA" id="ARBA00022737"/>
    </source>
</evidence>
<feature type="compositionally biased region" description="Basic and acidic residues" evidence="4">
    <location>
        <begin position="135"/>
        <end position="148"/>
    </location>
</feature>
<evidence type="ECO:0000313" key="6">
    <source>
        <dbReference type="EMBL" id="KJE96267.1"/>
    </source>
</evidence>
<dbReference type="OrthoDB" id="10006270at2759"/>
<protein>
    <submittedName>
        <fullName evidence="6">Uncharacterized protein</fullName>
    </submittedName>
</protein>
<dbReference type="PANTHER" id="PTHR45586:SF1">
    <property type="entry name" value="LIPOPOLYSACCHARIDE ASSEMBLY PROTEIN B"/>
    <property type="match status" value="1"/>
</dbReference>
<feature type="chain" id="PRO_5002253942" evidence="5">
    <location>
        <begin position="28"/>
        <end position="643"/>
    </location>
</feature>
<dbReference type="InterPro" id="IPR019734">
    <property type="entry name" value="TPR_rpt"/>
</dbReference>
<dbReference type="STRING" id="595528.A0A0D2VXA9"/>
<feature type="compositionally biased region" description="Low complexity" evidence="4">
    <location>
        <begin position="445"/>
        <end position="457"/>
    </location>
</feature>
<feature type="repeat" description="TPR" evidence="3">
    <location>
        <begin position="327"/>
        <end position="360"/>
    </location>
</feature>
<accession>A0A0D2VXA9</accession>
<dbReference type="SMART" id="SM00028">
    <property type="entry name" value="TPR"/>
    <property type="match status" value="5"/>
</dbReference>
<dbReference type="InParanoid" id="A0A0D2VXA9"/>
<dbReference type="EMBL" id="KE346371">
    <property type="protein sequence ID" value="KJE96267.1"/>
    <property type="molecule type" value="Genomic_DNA"/>
</dbReference>
<feature type="region of interest" description="Disordered" evidence="4">
    <location>
        <begin position="378"/>
        <end position="472"/>
    </location>
</feature>
<dbReference type="Pfam" id="PF13181">
    <property type="entry name" value="TPR_8"/>
    <property type="match status" value="2"/>
</dbReference>
<gene>
    <name evidence="6" type="ORF">CAOG_006614</name>
</gene>
<keyword evidence="5" id="KW-0732">Signal</keyword>
<organism evidence="6 7">
    <name type="scientific">Capsaspora owczarzaki (strain ATCC 30864)</name>
    <dbReference type="NCBI Taxonomy" id="595528"/>
    <lineage>
        <taxon>Eukaryota</taxon>
        <taxon>Filasterea</taxon>
        <taxon>Capsaspora</taxon>
    </lineage>
</organism>
<dbReference type="Proteomes" id="UP000008743">
    <property type="component" value="Unassembled WGS sequence"/>
</dbReference>
<dbReference type="AlphaFoldDB" id="A0A0D2VXA9"/>
<feature type="region of interest" description="Disordered" evidence="4">
    <location>
        <begin position="171"/>
        <end position="194"/>
    </location>
</feature>
<feature type="compositionally biased region" description="Low complexity" evidence="4">
    <location>
        <begin position="391"/>
        <end position="435"/>
    </location>
</feature>
<dbReference type="InterPro" id="IPR051012">
    <property type="entry name" value="CellSynth/LPSAsmb/PSIAsmb"/>
</dbReference>
<evidence type="ECO:0000256" key="3">
    <source>
        <dbReference type="PROSITE-ProRule" id="PRU00339"/>
    </source>
</evidence>
<dbReference type="SUPFAM" id="SSF48452">
    <property type="entry name" value="TPR-like"/>
    <property type="match status" value="1"/>
</dbReference>
<dbReference type="InterPro" id="IPR011990">
    <property type="entry name" value="TPR-like_helical_dom_sf"/>
</dbReference>
<evidence type="ECO:0000256" key="4">
    <source>
        <dbReference type="SAM" id="MobiDB-lite"/>
    </source>
</evidence>
<feature type="repeat" description="TPR" evidence="3">
    <location>
        <begin position="583"/>
        <end position="616"/>
    </location>
</feature>
<keyword evidence="1" id="KW-0677">Repeat</keyword>
<evidence type="ECO:0000256" key="5">
    <source>
        <dbReference type="SAM" id="SignalP"/>
    </source>
</evidence>
<dbReference type="SUPFAM" id="SSF48439">
    <property type="entry name" value="Protein prenylyltransferase"/>
    <property type="match status" value="1"/>
</dbReference>
<keyword evidence="7" id="KW-1185">Reference proteome</keyword>
<sequence length="643" mass="72069">MRRRDRSAFVLAAAVLLLSSAVVSVAAATTTTVDDQQHIQVTPPTPANIAQAGIFVGNHGLRRNRLDERELLGEENRMDELDQRVLLHSKEAIDRLLAKVRADVGENAPQLDVEDALAVFATVRFEAAIRGKAPIDPKEPMTERAKREWNKKKKEHDPKVLRNYEVLVSDGHGRSNLNENNQQQQQEQDPHHETEDIIFRRPEFPDTFTLEDIDRWAWMHLKLGERFEVVGRLDLAVRFYMQASHIKGGWTKALNRLGYAYSADPTPDHLRWALQVFSDAVTNQNMKLGADASETCVGLCSILHALGHIDHAARWCKRALDADPSNTDAWILLGASTYKMGDIDGAISAFDNALTLDRNNVHATYNLARCLAFRGENPTVRKPRKEQEAPATTTTTTTTTVDSDSSTNVDADAVADQPETSAETPASTTETGDGTTVEEEDKETTTTTTTVDEQQQPPEERVYPPQPVWEDHFIGSHEPDVPSRALRADNQTLDFAEAVAFYRNAIKLDPAFTPPYVNLMALLVKFDKRDEAIELCKQGIANDDTDHRLHFNLGALLTEREDTLDQGLVELRRVVEIVKDSRPDVHASLAVIYKQLDKLDLAMECMETASRLDPERYEKVLTAFRESLAQASHATMQDKKDEL</sequence>
<dbReference type="RefSeq" id="XP_004344235.2">
    <property type="nucleotide sequence ID" value="XM_004344185.2"/>
</dbReference>
<feature type="signal peptide" evidence="5">
    <location>
        <begin position="1"/>
        <end position="27"/>
    </location>
</feature>
<feature type="compositionally biased region" description="Low complexity" evidence="4">
    <location>
        <begin position="178"/>
        <end position="187"/>
    </location>
</feature>
<keyword evidence="2 3" id="KW-0802">TPR repeat</keyword>
<dbReference type="PANTHER" id="PTHR45586">
    <property type="entry name" value="TPR REPEAT-CONTAINING PROTEIN PA4667"/>
    <property type="match status" value="1"/>
</dbReference>
<dbReference type="PROSITE" id="PS50005">
    <property type="entry name" value="TPR"/>
    <property type="match status" value="2"/>
</dbReference>
<proteinExistence type="predicted"/>